<dbReference type="EMBL" id="JAMRXG010000009">
    <property type="protein sequence ID" value="MCM6776253.1"/>
    <property type="molecule type" value="Genomic_DNA"/>
</dbReference>
<evidence type="ECO:0000313" key="1">
    <source>
        <dbReference type="EMBL" id="MCM6776253.1"/>
    </source>
</evidence>
<evidence type="ECO:0000313" key="2">
    <source>
        <dbReference type="Proteomes" id="UP001139157"/>
    </source>
</evidence>
<protein>
    <submittedName>
        <fullName evidence="1">Uncharacterized protein</fullName>
    </submittedName>
</protein>
<sequence length="71" mass="7730">MTRCRFSARISAHPVCVPKVADALRAAGFTVYYDDQSFIPDQDVQGHVHAYLFIGGPEGCSGGELTKEARD</sequence>
<gene>
    <name evidence="1" type="ORF">NDR86_22465</name>
</gene>
<organism evidence="1 2">
    <name type="scientific">Nocardia pulmonis</name>
    <dbReference type="NCBI Taxonomy" id="2951408"/>
    <lineage>
        <taxon>Bacteria</taxon>
        <taxon>Bacillati</taxon>
        <taxon>Actinomycetota</taxon>
        <taxon>Actinomycetes</taxon>
        <taxon>Mycobacteriales</taxon>
        <taxon>Nocardiaceae</taxon>
        <taxon>Nocardia</taxon>
    </lineage>
</organism>
<accession>A0A9X2EBQ9</accession>
<dbReference type="RefSeq" id="WP_251914552.1">
    <property type="nucleotide sequence ID" value="NZ_JAMRXG010000009.1"/>
</dbReference>
<keyword evidence="2" id="KW-1185">Reference proteome</keyword>
<comment type="caution">
    <text evidence="1">The sequence shown here is derived from an EMBL/GenBank/DDBJ whole genome shotgun (WGS) entry which is preliminary data.</text>
</comment>
<name>A0A9X2EBQ9_9NOCA</name>
<dbReference type="AlphaFoldDB" id="A0A9X2EBQ9"/>
<dbReference type="Proteomes" id="UP001139157">
    <property type="component" value="Unassembled WGS sequence"/>
</dbReference>
<proteinExistence type="predicted"/>
<reference evidence="1" key="1">
    <citation type="submission" date="2022-06" db="EMBL/GenBank/DDBJ databases">
        <title>Novel species in genus nocardia.</title>
        <authorList>
            <person name="Li F."/>
        </authorList>
    </citation>
    <scope>NUCLEOTIDE SEQUENCE</scope>
    <source>
        <strain evidence="1">CDC141</strain>
    </source>
</reference>